<evidence type="ECO:0000256" key="3">
    <source>
        <dbReference type="ARBA" id="ARBA00023242"/>
    </source>
</evidence>
<feature type="region of interest" description="Disordered" evidence="4">
    <location>
        <begin position="22"/>
        <end position="72"/>
    </location>
</feature>
<dbReference type="InterPro" id="IPR044522">
    <property type="entry name" value="TSO1-like"/>
</dbReference>
<dbReference type="InterPro" id="IPR033467">
    <property type="entry name" value="Tesmin/TSO1-like_CXC"/>
</dbReference>
<feature type="compositionally biased region" description="Basic and acidic residues" evidence="4">
    <location>
        <begin position="324"/>
        <end position="350"/>
    </location>
</feature>
<dbReference type="Proteomes" id="UP000283530">
    <property type="component" value="Unassembled WGS sequence"/>
</dbReference>
<evidence type="ECO:0000256" key="1">
    <source>
        <dbReference type="ARBA" id="ARBA00004123"/>
    </source>
</evidence>
<evidence type="ECO:0000256" key="4">
    <source>
        <dbReference type="SAM" id="MobiDB-lite"/>
    </source>
</evidence>
<dbReference type="STRING" id="337451.A0A3S3NLM5"/>
<dbReference type="OrthoDB" id="10287699at2759"/>
<organism evidence="6 7">
    <name type="scientific">Cinnamomum micranthum f. kanehirae</name>
    <dbReference type="NCBI Taxonomy" id="337451"/>
    <lineage>
        <taxon>Eukaryota</taxon>
        <taxon>Viridiplantae</taxon>
        <taxon>Streptophyta</taxon>
        <taxon>Embryophyta</taxon>
        <taxon>Tracheophyta</taxon>
        <taxon>Spermatophyta</taxon>
        <taxon>Magnoliopsida</taxon>
        <taxon>Magnoliidae</taxon>
        <taxon>Laurales</taxon>
        <taxon>Lauraceae</taxon>
        <taxon>Cinnamomum</taxon>
    </lineage>
</organism>
<dbReference type="GO" id="GO:0005634">
    <property type="term" value="C:nucleus"/>
    <property type="evidence" value="ECO:0007669"/>
    <property type="project" value="UniProtKB-SubCell"/>
</dbReference>
<feature type="region of interest" description="Disordered" evidence="4">
    <location>
        <begin position="730"/>
        <end position="755"/>
    </location>
</feature>
<feature type="compositionally biased region" description="Basic and acidic residues" evidence="4">
    <location>
        <begin position="388"/>
        <end position="399"/>
    </location>
</feature>
<dbReference type="AlphaFoldDB" id="A0A3S3NLM5"/>
<proteinExistence type="inferred from homology"/>
<dbReference type="SMART" id="SM01114">
    <property type="entry name" value="CXC"/>
    <property type="match status" value="2"/>
</dbReference>
<evidence type="ECO:0000313" key="6">
    <source>
        <dbReference type="EMBL" id="RWR82202.1"/>
    </source>
</evidence>
<dbReference type="PANTHER" id="PTHR46159">
    <property type="entry name" value="PROTEIN TESMIN/TSO1-LIKE CXC 2"/>
    <property type="match status" value="1"/>
</dbReference>
<evidence type="ECO:0000313" key="7">
    <source>
        <dbReference type="Proteomes" id="UP000283530"/>
    </source>
</evidence>
<comment type="subcellular location">
    <subcellularLocation>
        <location evidence="1">Nucleus</location>
    </subcellularLocation>
</comment>
<feature type="compositionally biased region" description="Polar residues" evidence="4">
    <location>
        <begin position="310"/>
        <end position="319"/>
    </location>
</feature>
<keyword evidence="7" id="KW-1185">Reference proteome</keyword>
<feature type="compositionally biased region" description="Acidic residues" evidence="4">
    <location>
        <begin position="741"/>
        <end position="751"/>
    </location>
</feature>
<protein>
    <submittedName>
        <fullName evidence="6">CRC domain-containing protein TSO1-like protein</fullName>
    </submittedName>
</protein>
<sequence>MLFLNVLEKGSWAVGPCSSKCEKPSPSRFLPASCSPLIQQHRQKTKKKQKDIGGGMDPSSSLSDMDTPDRNHIEKPISTVEESPVFNYISNLSPIEPVKSVHITQSFQSLNFSSIPAVFTSPHISTQKESKYLRKYQFVDLSKPDFSPEVGDERKASSGVSLSALLPNRSADVHEQCNVGASIEEFNVVPPTERKKLAIKLCQTLKYDCGSSRKNDTSCNDAKMGNEASISATPASLVQCLTEGPEENRSTLETKVESKGTCRLEQAEEERVGCDWENLISDAATNDLLNLVGSTESDACRVQDNEFADSGSNANSFLSLLSRPPEDKIDSSQEARPEVDCREQDQKLVDSDPNSFASSILRSPEDNIDDSQETQPLGFQNHAIQDPGSHHPGEVGELNETDHTPEILLSSHQCEQGTRDPHEKMDGEARDYVSLGCKVLSQQQRGMRRRCLVFEVGGVHKKSLEDDPKRRHSNKLQCDGKSVADDKQSASHMTGTGSSPRKLPGIGLHLNALATTSKGSGVAKHETLSSGRRLISMPKPVGSFHSLTGVQQPLDKSLAMISIEGESSQVMKEAQGVQDVFQVPEFGGGEERRLESAGESESCKRCNCKKSKCLKLYCECFAAGVYCVEPCLCQDCFNKPVHEDTVLATRKQIESRNPLAFAPKVIRSSESVVNTGVESNKTPASARHKKGCNCKKSSCLKKYCECFQGGVGCSSDCRCEGCKNKFGTNGSDRSAPKGIEEQEGEESEPAENDGQNELLMIEYQEEEIQYSGALPFTHSFRNCSFEPLAVASSPCLENTSQMVRDFDSLHPKPQFEKHHQNVPEDETPEILRGDCSPINAVKTSSPNRKRVSPPHNNFGSSSGRRGVGDSVLQSIPPFPSLTPHHGRNNFLRKFQ</sequence>
<comment type="caution">
    <text evidence="6">The sequence shown here is derived from an EMBL/GenBank/DDBJ whole genome shotgun (WGS) entry which is preliminary data.</text>
</comment>
<feature type="domain" description="CRC" evidence="5">
    <location>
        <begin position="602"/>
        <end position="727"/>
    </location>
</feature>
<dbReference type="PANTHER" id="PTHR46159:SF12">
    <property type="entry name" value="PROTEIN TESMIN_TSO1-LIKE CXC 3-RELATED"/>
    <property type="match status" value="1"/>
</dbReference>
<gene>
    <name evidence="6" type="ORF">CKAN_01091400</name>
</gene>
<comment type="similarity">
    <text evidence="2">Belongs to the lin-54 family.</text>
</comment>
<dbReference type="InterPro" id="IPR005172">
    <property type="entry name" value="CRC"/>
</dbReference>
<dbReference type="GO" id="GO:0003700">
    <property type="term" value="F:DNA-binding transcription factor activity"/>
    <property type="evidence" value="ECO:0007669"/>
    <property type="project" value="InterPro"/>
</dbReference>
<accession>A0A3S3NLM5</accession>
<feature type="region of interest" description="Disordered" evidence="4">
    <location>
        <begin position="463"/>
        <end position="504"/>
    </location>
</feature>
<evidence type="ECO:0000259" key="5">
    <source>
        <dbReference type="PROSITE" id="PS51634"/>
    </source>
</evidence>
<feature type="compositionally biased region" description="Polar residues" evidence="4">
    <location>
        <begin position="352"/>
        <end position="361"/>
    </location>
</feature>
<dbReference type="EMBL" id="QPKB01000004">
    <property type="protein sequence ID" value="RWR82202.1"/>
    <property type="molecule type" value="Genomic_DNA"/>
</dbReference>
<feature type="compositionally biased region" description="Polar residues" evidence="4">
    <location>
        <begin position="490"/>
        <end position="499"/>
    </location>
</feature>
<reference evidence="6 7" key="1">
    <citation type="journal article" date="2019" name="Nat. Plants">
        <title>Stout camphor tree genome fills gaps in understanding of flowering plant genome evolution.</title>
        <authorList>
            <person name="Chaw S.M."/>
            <person name="Liu Y.C."/>
            <person name="Wu Y.W."/>
            <person name="Wang H.Y."/>
            <person name="Lin C.I."/>
            <person name="Wu C.S."/>
            <person name="Ke H.M."/>
            <person name="Chang L.Y."/>
            <person name="Hsu C.Y."/>
            <person name="Yang H.T."/>
            <person name="Sudianto E."/>
            <person name="Hsu M.H."/>
            <person name="Wu K.P."/>
            <person name="Wang L.N."/>
            <person name="Leebens-Mack J.H."/>
            <person name="Tsai I.J."/>
        </authorList>
    </citation>
    <scope>NUCLEOTIDE SEQUENCE [LARGE SCALE GENOMIC DNA]</scope>
    <source>
        <strain evidence="7">cv. Chaw 1501</strain>
        <tissue evidence="6">Young leaves</tissue>
    </source>
</reference>
<evidence type="ECO:0000256" key="2">
    <source>
        <dbReference type="ARBA" id="ARBA00007267"/>
    </source>
</evidence>
<dbReference type="Pfam" id="PF03638">
    <property type="entry name" value="TCR"/>
    <property type="match status" value="2"/>
</dbReference>
<feature type="region of interest" description="Disordered" evidence="4">
    <location>
        <begin position="306"/>
        <end position="399"/>
    </location>
</feature>
<dbReference type="PROSITE" id="PS51634">
    <property type="entry name" value="CRC"/>
    <property type="match status" value="1"/>
</dbReference>
<keyword evidence="3" id="KW-0539">Nucleus</keyword>
<feature type="region of interest" description="Disordered" evidence="4">
    <location>
        <begin position="836"/>
        <end position="895"/>
    </location>
</feature>
<feature type="compositionally biased region" description="Low complexity" evidence="4">
    <location>
        <begin position="859"/>
        <end position="871"/>
    </location>
</feature>
<name>A0A3S3NLM5_9MAGN</name>